<gene>
    <name evidence="2" type="ORF">GCM10010841_32350</name>
</gene>
<accession>A0ABQ2H0Z2</accession>
<keyword evidence="1" id="KW-0812">Transmembrane</keyword>
<name>A0ABQ2H0Z2_9DEIO</name>
<keyword evidence="1" id="KW-0472">Membrane</keyword>
<sequence>MVLHALHDFTLRYSNFPLIPLNVAQDIVLLGFAWVLLRGMRRSETDDVGSAVAHPVNI</sequence>
<proteinExistence type="predicted"/>
<evidence type="ECO:0000256" key="1">
    <source>
        <dbReference type="SAM" id="Phobius"/>
    </source>
</evidence>
<protein>
    <submittedName>
        <fullName evidence="2">Uncharacterized protein</fullName>
    </submittedName>
</protein>
<dbReference type="EMBL" id="BMOM01000055">
    <property type="protein sequence ID" value="GGM22012.1"/>
    <property type="molecule type" value="Genomic_DNA"/>
</dbReference>
<evidence type="ECO:0000313" key="2">
    <source>
        <dbReference type="EMBL" id="GGM22012.1"/>
    </source>
</evidence>
<organism evidence="2 3">
    <name type="scientific">Deinococcus aerophilus</name>
    <dbReference type="NCBI Taxonomy" id="522488"/>
    <lineage>
        <taxon>Bacteria</taxon>
        <taxon>Thermotogati</taxon>
        <taxon>Deinococcota</taxon>
        <taxon>Deinococci</taxon>
        <taxon>Deinococcales</taxon>
        <taxon>Deinococcaceae</taxon>
        <taxon>Deinococcus</taxon>
    </lineage>
</organism>
<feature type="transmembrane region" description="Helical" evidence="1">
    <location>
        <begin position="16"/>
        <end position="37"/>
    </location>
</feature>
<evidence type="ECO:0000313" key="3">
    <source>
        <dbReference type="Proteomes" id="UP000661918"/>
    </source>
</evidence>
<comment type="caution">
    <text evidence="2">The sequence shown here is derived from an EMBL/GenBank/DDBJ whole genome shotgun (WGS) entry which is preliminary data.</text>
</comment>
<keyword evidence="3" id="KW-1185">Reference proteome</keyword>
<keyword evidence="1" id="KW-1133">Transmembrane helix</keyword>
<dbReference type="Proteomes" id="UP000661918">
    <property type="component" value="Unassembled WGS sequence"/>
</dbReference>
<reference evidence="3" key="1">
    <citation type="journal article" date="2019" name="Int. J. Syst. Evol. Microbiol.">
        <title>The Global Catalogue of Microorganisms (GCM) 10K type strain sequencing project: providing services to taxonomists for standard genome sequencing and annotation.</title>
        <authorList>
            <consortium name="The Broad Institute Genomics Platform"/>
            <consortium name="The Broad Institute Genome Sequencing Center for Infectious Disease"/>
            <person name="Wu L."/>
            <person name="Ma J."/>
        </authorList>
    </citation>
    <scope>NUCLEOTIDE SEQUENCE [LARGE SCALE GENOMIC DNA]</scope>
    <source>
        <strain evidence="3">JCM 15443</strain>
    </source>
</reference>